<feature type="compositionally biased region" description="Low complexity" evidence="12">
    <location>
        <begin position="865"/>
        <end position="875"/>
    </location>
</feature>
<evidence type="ECO:0000256" key="6">
    <source>
        <dbReference type="ARBA" id="ARBA00023159"/>
    </source>
</evidence>
<dbReference type="InterPro" id="IPR041285">
    <property type="entry name" value="MID_MedPIWI"/>
</dbReference>
<evidence type="ECO:0000256" key="4">
    <source>
        <dbReference type="ARBA" id="ARBA00022491"/>
    </source>
</evidence>
<keyword evidence="5 11" id="KW-0805">Transcription regulation</keyword>
<accession>R7Z5A3</accession>
<name>R7Z5A3_CONA1</name>
<feature type="domain" description="MID" evidence="15">
    <location>
        <begin position="1110"/>
        <end position="1291"/>
    </location>
</feature>
<feature type="region of interest" description="Disordered" evidence="12">
    <location>
        <begin position="1446"/>
        <end position="1518"/>
    </location>
</feature>
<comment type="subunit">
    <text evidence="11">Component of the SRB8-11 complex, which itself associates with the Mediator complex.</text>
</comment>
<evidence type="ECO:0000256" key="7">
    <source>
        <dbReference type="ARBA" id="ARBA00023163"/>
    </source>
</evidence>
<dbReference type="EMBL" id="JH767610">
    <property type="protein sequence ID" value="EON69288.1"/>
    <property type="molecule type" value="Genomic_DNA"/>
</dbReference>
<evidence type="ECO:0000256" key="11">
    <source>
        <dbReference type="RuleBase" id="RU364134"/>
    </source>
</evidence>
<keyword evidence="6 11" id="KW-0010">Activator</keyword>
<evidence type="ECO:0000256" key="8">
    <source>
        <dbReference type="ARBA" id="ARBA00023242"/>
    </source>
</evidence>
<dbReference type="Proteomes" id="UP000016924">
    <property type="component" value="Unassembled WGS sequence"/>
</dbReference>
<keyword evidence="17" id="KW-1185">Reference proteome</keyword>
<dbReference type="PANTHER" id="PTHR48249:SF3">
    <property type="entry name" value="MEDIATOR OF RNA POLYMERASE II TRANSCRIPTION SUBUNIT 13"/>
    <property type="match status" value="1"/>
</dbReference>
<evidence type="ECO:0000256" key="9">
    <source>
        <dbReference type="ARBA" id="ARBA00025661"/>
    </source>
</evidence>
<dbReference type="GeneID" id="19905759"/>
<evidence type="ECO:0000256" key="1">
    <source>
        <dbReference type="ARBA" id="ARBA00004123"/>
    </source>
</evidence>
<dbReference type="GO" id="GO:0045944">
    <property type="term" value="P:positive regulation of transcription by RNA polymerase II"/>
    <property type="evidence" value="ECO:0007669"/>
    <property type="project" value="TreeGrafter"/>
</dbReference>
<dbReference type="STRING" id="1168221.R7Z5A3"/>
<dbReference type="Pfam" id="PF18296">
    <property type="entry name" value="MID_MedPIWI"/>
    <property type="match status" value="1"/>
</dbReference>
<dbReference type="GO" id="GO:0016592">
    <property type="term" value="C:mediator complex"/>
    <property type="evidence" value="ECO:0007669"/>
    <property type="project" value="InterPro"/>
</dbReference>
<dbReference type="OMA" id="DRCTLFG"/>
<evidence type="ECO:0000313" key="16">
    <source>
        <dbReference type="EMBL" id="EON69288.1"/>
    </source>
</evidence>
<evidence type="ECO:0000313" key="17">
    <source>
        <dbReference type="Proteomes" id="UP000016924"/>
    </source>
</evidence>
<dbReference type="eggNOG" id="KOG3600">
    <property type="taxonomic scope" value="Eukaryota"/>
</dbReference>
<keyword evidence="7 11" id="KW-0804">Transcription</keyword>
<evidence type="ECO:0000259" key="13">
    <source>
        <dbReference type="Pfam" id="PF06333"/>
    </source>
</evidence>
<dbReference type="PANTHER" id="PTHR48249">
    <property type="entry name" value="MEDIATOR OF RNA POLYMERASE II TRANSCRIPTION SUBUNIT 13"/>
    <property type="match status" value="1"/>
</dbReference>
<proteinExistence type="inferred from homology"/>
<feature type="domain" description="Mediator complex subunit Med13 C-terminal" evidence="13">
    <location>
        <begin position="1307"/>
        <end position="1664"/>
    </location>
</feature>
<evidence type="ECO:0000256" key="10">
    <source>
        <dbReference type="ARBA" id="ARBA00032008"/>
    </source>
</evidence>
<feature type="region of interest" description="Disordered" evidence="12">
    <location>
        <begin position="1032"/>
        <end position="1066"/>
    </location>
</feature>
<feature type="compositionally biased region" description="Low complexity" evidence="12">
    <location>
        <begin position="1487"/>
        <end position="1507"/>
    </location>
</feature>
<organism evidence="16 17">
    <name type="scientific">Coniosporium apollinis (strain CBS 100218)</name>
    <name type="common">Rock-inhabiting black yeast</name>
    <dbReference type="NCBI Taxonomy" id="1168221"/>
    <lineage>
        <taxon>Eukaryota</taxon>
        <taxon>Fungi</taxon>
        <taxon>Dikarya</taxon>
        <taxon>Ascomycota</taxon>
        <taxon>Pezizomycotina</taxon>
        <taxon>Dothideomycetes</taxon>
        <taxon>Dothideomycetes incertae sedis</taxon>
        <taxon>Coniosporium</taxon>
    </lineage>
</organism>
<evidence type="ECO:0000256" key="12">
    <source>
        <dbReference type="SAM" id="MobiDB-lite"/>
    </source>
</evidence>
<feature type="compositionally biased region" description="Polar residues" evidence="12">
    <location>
        <begin position="449"/>
        <end position="462"/>
    </location>
</feature>
<comment type="function">
    <text evidence="9 11">Component of the SRB8-11 complex. The SRB8-11 complex is a regulatory module of the Mediator complex which is itself involved in regulation of basal and activated RNA polymerase II-dependent transcription. The SRB8-11 complex may be involved in the transcriptional repression of a subset of genes regulated by Mediator. It may inhibit the association of the Mediator complex with RNA polymerase II to form the holoenzyme complex.</text>
</comment>
<dbReference type="Pfam" id="PF11597">
    <property type="entry name" value="Med13_N"/>
    <property type="match status" value="1"/>
</dbReference>
<protein>
    <recommendedName>
        <fullName evidence="3 11">Mediator of RNA polymerase II transcription subunit 13</fullName>
    </recommendedName>
    <alternativeName>
        <fullName evidence="10 11">Mediator complex subunit 13</fullName>
    </alternativeName>
</protein>
<dbReference type="OrthoDB" id="103819at2759"/>
<feature type="domain" description="Mediator complex subunit Med13 N-terminal" evidence="14">
    <location>
        <begin position="14"/>
        <end position="378"/>
    </location>
</feature>
<feature type="compositionally biased region" description="Basic residues" evidence="12">
    <location>
        <begin position="846"/>
        <end position="860"/>
    </location>
</feature>
<sequence>MPSRPAIALTYGKDGFDTIAYHLYHTKCDTTADITDSARCQKVLEHVQRVEASLREQRYLVAADLSTCALWGFGHVDRRISLGSLEQQISSLRTDDCFHNRATQGEVKATEFNKLGYKDWAINNAAMLSALQGGSRSHQTANVRIVQANNSPSAQSYGSSLQQQLESLTSIYEFFTAAVIGTASYYLARYNHVTPLNARTFIAIPPPDPDLDEHAYRHFEHPRWLTALHVQLTTAGTLVITSSTDIEHPVYRLADTRKVNSTFKPDNRLVRIAPSGALVTLVEPAPPSTLGYHPASSKQPRKRSRAQRPEDWSHHWKTAVNAWLERKGIFLDGTEEDEDWVRVRLPSHVLPSDTDNSPTPQLSNQPVLWPASLCFYYHQEDAQSKFLDSTGSAQENGLEWFQTSHQTGFQDPLSFAKQWILGKAEREKALEDREKAEEAEEEAARDQTEQTQLEPSSPFQPRSTALADIKTASGVYPTPPDGIPFHGPVGPASGEASTPLQFNRAPITPAQDHLDTDHAKESIQTQDHAFERPMSLDLHSPSHDHTDDLFGDMDDDTYGANDVTDMDFDFFDDSAADKDDAAALDALVEQELAVGGELESTNHAQIQDSATENAASYEQLTNDMRSPSAPAPVRTGVPAPPQAITAQEKPLFISRSSGMVPGAATECDSSSKTTVMTITTEPTPPLSPLAVKRKLYPSPKMFEPGEAKNLDGVTRTAPRHSAFDPLKFNRKLSLSDAKYGADGRFSFASPKQPSDDHATQVGLEQEGASLGLDDSLIRLPAKLKTPLSSSIIPRIDSTAPPSTTRRTNTIPDNDVLDDSENDFTDVTSGSSSEDSSDEDAENSRAAHIHPHTSTGKRKREVRQGSESSACSSPAKSDSRTEGADSEQNAQAIRNPVRILGFLEPDAADWSLAGFVAPAVAPPKSLAQSSSFMDAVSPMNLSTPITDIQQDRVLLGPALTGEDLTHIAQILADQVILSTLDLLEDEKARFADPAEIVPECPSFNPSESVVAGIRSVFREAELRDFGEYATLKDAVSERTQQSKTQPKPVPRRHASSSSQPGEDDNYKVKNMMHYIRPPHIRVSRAEETWELSPPAIAFWDVLGLGPVSGQKNVEAYCVYPLSDDLHEPAENFLSTMSLVYESCRLGAHIRANGPGQLSETVSAENGLVAIELQEEASFQSVMRAVNEVFETLGKAWSAPDYDRGEAKIDAIVIYLINPFKTSRAFWNLCSAFWTLFNVYRQGCQAQPEVGPKPDLVLQVVPIKYIASFQELIVLDPNTYFRLAREVYDRCPPSAPPADRSSLSIYGAASIQLEEPVPKSIPFRLQADPPSDLLHENSYMHVGYACSIDDDWITVAWTDNTGKYQATVSYCLWGGRTFADIAREIWEATIEIMQQRRVTWRLCIARAGIMSREELDTWIAIVQSPCPLSVAIAILAVDPTPPLELTMDFPLPPVPKDTPAPAPLSASTPATPNQPAPSPSTDLPHGFGTPAATAPTSTATPSETAQPAPDSTTDPDARLTDATDDTYAVILGHRLNTLQSLTDYRPALASGFLVKRGVVGSEAGRNLAHDSEEPPRWPRGPIAVGVNLLVVGEVGGRRTQAGAAAATASQDGNGGVSTAEASQWARSPEAVLKDALGIYRGLGLLARLRGMRGTRHGAVPWHVVAATRGVKGLEGCWRGVG</sequence>
<reference evidence="17" key="1">
    <citation type="submission" date="2012-06" db="EMBL/GenBank/DDBJ databases">
        <title>The genome sequence of Coniosporium apollinis CBS 100218.</title>
        <authorList>
            <consortium name="The Broad Institute Genome Sequencing Platform"/>
            <person name="Cuomo C."/>
            <person name="Gorbushina A."/>
            <person name="Noack S."/>
            <person name="Walker B."/>
            <person name="Young S.K."/>
            <person name="Zeng Q."/>
            <person name="Gargeya S."/>
            <person name="Fitzgerald M."/>
            <person name="Haas B."/>
            <person name="Abouelleil A."/>
            <person name="Alvarado L."/>
            <person name="Arachchi H.M."/>
            <person name="Berlin A.M."/>
            <person name="Chapman S.B."/>
            <person name="Goldberg J."/>
            <person name="Griggs A."/>
            <person name="Gujja S."/>
            <person name="Hansen M."/>
            <person name="Howarth C."/>
            <person name="Imamovic A."/>
            <person name="Larimer J."/>
            <person name="McCowan C."/>
            <person name="Montmayeur A."/>
            <person name="Murphy C."/>
            <person name="Neiman D."/>
            <person name="Pearson M."/>
            <person name="Priest M."/>
            <person name="Roberts A."/>
            <person name="Saif S."/>
            <person name="Shea T."/>
            <person name="Sisk P."/>
            <person name="Sykes S."/>
            <person name="Wortman J."/>
            <person name="Nusbaum C."/>
            <person name="Birren B."/>
        </authorList>
    </citation>
    <scope>NUCLEOTIDE SEQUENCE [LARGE SCALE GENOMIC DNA]</scope>
    <source>
        <strain evidence="17">CBS 100218</strain>
    </source>
</reference>
<dbReference type="InterPro" id="IPR051139">
    <property type="entry name" value="Mediator_complx_sub13"/>
</dbReference>
<gene>
    <name evidence="16" type="ORF">W97_08448</name>
</gene>
<feature type="compositionally biased region" description="Polar residues" evidence="12">
    <location>
        <begin position="799"/>
        <end position="811"/>
    </location>
</feature>
<dbReference type="InterPro" id="IPR021643">
    <property type="entry name" value="Mediator_Med13_N"/>
</dbReference>
<feature type="compositionally biased region" description="Acidic residues" evidence="12">
    <location>
        <begin position="814"/>
        <end position="823"/>
    </location>
</feature>
<dbReference type="HOGENOM" id="CLU_002210_0_0_1"/>
<feature type="region of interest" description="Disordered" evidence="12">
    <location>
        <begin position="623"/>
        <end position="643"/>
    </location>
</feature>
<comment type="similarity">
    <text evidence="2 11">Belongs to the Mediator complex subunit 13 family.</text>
</comment>
<feature type="region of interest" description="Disordered" evidence="12">
    <location>
        <begin position="792"/>
        <end position="889"/>
    </location>
</feature>
<keyword evidence="8 11" id="KW-0539">Nucleus</keyword>
<dbReference type="Pfam" id="PF06333">
    <property type="entry name" value="Med13_C"/>
    <property type="match status" value="1"/>
</dbReference>
<evidence type="ECO:0000259" key="14">
    <source>
        <dbReference type="Pfam" id="PF11597"/>
    </source>
</evidence>
<dbReference type="RefSeq" id="XP_007784605.1">
    <property type="nucleotide sequence ID" value="XM_007786415.1"/>
</dbReference>
<evidence type="ECO:0000256" key="5">
    <source>
        <dbReference type="ARBA" id="ARBA00023015"/>
    </source>
</evidence>
<keyword evidence="4 11" id="KW-0678">Repressor</keyword>
<feature type="compositionally biased region" description="Basic and acidic residues" evidence="12">
    <location>
        <begin position="428"/>
        <end position="448"/>
    </location>
</feature>
<evidence type="ECO:0000256" key="2">
    <source>
        <dbReference type="ARBA" id="ARBA00009354"/>
    </source>
</evidence>
<dbReference type="GO" id="GO:0003713">
    <property type="term" value="F:transcription coactivator activity"/>
    <property type="evidence" value="ECO:0007669"/>
    <property type="project" value="TreeGrafter"/>
</dbReference>
<feature type="compositionally biased region" description="Pro residues" evidence="12">
    <location>
        <begin position="1448"/>
        <end position="1460"/>
    </location>
</feature>
<dbReference type="InterPro" id="IPR009401">
    <property type="entry name" value="Med13_C"/>
</dbReference>
<feature type="region of interest" description="Disordered" evidence="12">
    <location>
        <begin position="428"/>
        <end position="462"/>
    </location>
</feature>
<evidence type="ECO:0000256" key="3">
    <source>
        <dbReference type="ARBA" id="ARBA00019618"/>
    </source>
</evidence>
<evidence type="ECO:0000259" key="15">
    <source>
        <dbReference type="Pfam" id="PF18296"/>
    </source>
</evidence>
<feature type="region of interest" description="Disordered" evidence="12">
    <location>
        <begin position="288"/>
        <end position="313"/>
    </location>
</feature>
<comment type="subcellular location">
    <subcellularLocation>
        <location evidence="1 11">Nucleus</location>
    </subcellularLocation>
</comment>